<feature type="transmembrane region" description="Helical" evidence="1">
    <location>
        <begin position="54"/>
        <end position="72"/>
    </location>
</feature>
<gene>
    <name evidence="2" type="ORF">MJ923_10265</name>
</gene>
<keyword evidence="1" id="KW-0472">Membrane</keyword>
<evidence type="ECO:0000313" key="3">
    <source>
        <dbReference type="Proteomes" id="UP001297581"/>
    </source>
</evidence>
<keyword evidence="1" id="KW-1133">Transmembrane helix</keyword>
<sequence length="76" mass="8170">MSKALIIVGCLVLLFGVAGFAIDFLPIDTFQSSSNDAYLKIAPADESSFDWTRFRLPALVVGAIFVVIGKFVSGKN</sequence>
<organism evidence="2 3">
    <name type="scientific">Shewanella zhuhaiensis</name>
    <dbReference type="NCBI Taxonomy" id="2919576"/>
    <lineage>
        <taxon>Bacteria</taxon>
        <taxon>Pseudomonadati</taxon>
        <taxon>Pseudomonadota</taxon>
        <taxon>Gammaproteobacteria</taxon>
        <taxon>Alteromonadales</taxon>
        <taxon>Shewanellaceae</taxon>
        <taxon>Shewanella</taxon>
    </lineage>
</organism>
<protein>
    <submittedName>
        <fullName evidence="2">Uncharacterized protein</fullName>
    </submittedName>
</protein>
<dbReference type="AlphaFoldDB" id="A0AAJ1BH48"/>
<dbReference type="Proteomes" id="UP001297581">
    <property type="component" value="Unassembled WGS sequence"/>
</dbReference>
<reference evidence="2 3" key="1">
    <citation type="submission" date="2022-02" db="EMBL/GenBank/DDBJ databases">
        <title>The genome sequence of Shewanella sp. 3B26.</title>
        <authorList>
            <person name="Du J."/>
        </authorList>
    </citation>
    <scope>NUCLEOTIDE SEQUENCE [LARGE SCALE GENOMIC DNA]</scope>
    <source>
        <strain evidence="2 3">3B26</strain>
    </source>
</reference>
<evidence type="ECO:0000313" key="2">
    <source>
        <dbReference type="EMBL" id="MCH4294683.1"/>
    </source>
</evidence>
<comment type="caution">
    <text evidence="2">The sequence shown here is derived from an EMBL/GenBank/DDBJ whole genome shotgun (WGS) entry which is preliminary data.</text>
</comment>
<name>A0AAJ1BH48_9GAMM</name>
<keyword evidence="3" id="KW-1185">Reference proteome</keyword>
<dbReference type="RefSeq" id="WP_240590995.1">
    <property type="nucleotide sequence ID" value="NZ_JAKUDL010000003.1"/>
</dbReference>
<dbReference type="EMBL" id="JAKUDL010000003">
    <property type="protein sequence ID" value="MCH4294683.1"/>
    <property type="molecule type" value="Genomic_DNA"/>
</dbReference>
<keyword evidence="1" id="KW-0812">Transmembrane</keyword>
<proteinExistence type="predicted"/>
<evidence type="ECO:0000256" key="1">
    <source>
        <dbReference type="SAM" id="Phobius"/>
    </source>
</evidence>
<accession>A0AAJ1BH48</accession>